<evidence type="ECO:0000313" key="5">
    <source>
        <dbReference type="EMBL" id="RWA09274.1"/>
    </source>
</evidence>
<keyword evidence="4" id="KW-0472">Membrane</keyword>
<dbReference type="STRING" id="363999.A0A439D4G3"/>
<comment type="pathway">
    <text evidence="1">Mycotoxin biosynthesis.</text>
</comment>
<dbReference type="GO" id="GO:0043386">
    <property type="term" value="P:mycotoxin biosynthetic process"/>
    <property type="evidence" value="ECO:0007669"/>
    <property type="project" value="InterPro"/>
</dbReference>
<feature type="region of interest" description="Disordered" evidence="3">
    <location>
        <begin position="1"/>
        <end position="36"/>
    </location>
</feature>
<keyword evidence="6" id="KW-1185">Reference proteome</keyword>
<dbReference type="PANTHER" id="PTHR33365:SF4">
    <property type="entry name" value="CYCLOCHLOROTINE BIOSYNTHESIS PROTEIN O"/>
    <property type="match status" value="1"/>
</dbReference>
<comment type="caution">
    <text evidence="5">The sequence shown here is derived from an EMBL/GenBank/DDBJ whole genome shotgun (WGS) entry which is preliminary data.</text>
</comment>
<reference evidence="5 6" key="1">
    <citation type="submission" date="2018-12" db="EMBL/GenBank/DDBJ databases">
        <title>Draft genome sequence of Xylaria grammica IHI A82.</title>
        <authorList>
            <person name="Buettner E."/>
            <person name="Kellner H."/>
        </authorList>
    </citation>
    <scope>NUCLEOTIDE SEQUENCE [LARGE SCALE GENOMIC DNA]</scope>
    <source>
        <strain evidence="5 6">IHI A82</strain>
    </source>
</reference>
<keyword evidence="4" id="KW-0812">Transmembrane</keyword>
<protein>
    <submittedName>
        <fullName evidence="5">Uncharacterized protein</fullName>
    </submittedName>
</protein>
<dbReference type="AlphaFoldDB" id="A0A439D4G3"/>
<gene>
    <name evidence="5" type="ORF">EKO27_g5844</name>
</gene>
<dbReference type="Proteomes" id="UP000286045">
    <property type="component" value="Unassembled WGS sequence"/>
</dbReference>
<sequence>MFKALREKIGPSKDEVQSTSSQSDGETEGFLSSEKELKSTVNNTTPKLRRLWDNALLWRITTFFFALALFISLLEGWKVGYRNDYETGFRTELQPATSAINIRKKKFWGGIIVNETNQFEVILDPSDKRYTGHPTPQMDEDWDILVGGYVPLSQEEAEQVQGGVTNDGGKFNVVPTVRHNLHCVNYLRKVAYDKWYPVIHEERDNIPLFTQHVEHTCRDYEAIMGWQDSREGSWTIADEH</sequence>
<evidence type="ECO:0000313" key="6">
    <source>
        <dbReference type="Proteomes" id="UP000286045"/>
    </source>
</evidence>
<evidence type="ECO:0000256" key="2">
    <source>
        <dbReference type="ARBA" id="ARBA00035112"/>
    </source>
</evidence>
<name>A0A439D4G3_9PEZI</name>
<organism evidence="5 6">
    <name type="scientific">Xylaria grammica</name>
    <dbReference type="NCBI Taxonomy" id="363999"/>
    <lineage>
        <taxon>Eukaryota</taxon>
        <taxon>Fungi</taxon>
        <taxon>Dikarya</taxon>
        <taxon>Ascomycota</taxon>
        <taxon>Pezizomycotina</taxon>
        <taxon>Sordariomycetes</taxon>
        <taxon>Xylariomycetidae</taxon>
        <taxon>Xylariales</taxon>
        <taxon>Xylariaceae</taxon>
        <taxon>Xylaria</taxon>
    </lineage>
</organism>
<dbReference type="EMBL" id="RYZI01000161">
    <property type="protein sequence ID" value="RWA09274.1"/>
    <property type="molecule type" value="Genomic_DNA"/>
</dbReference>
<evidence type="ECO:0000256" key="3">
    <source>
        <dbReference type="SAM" id="MobiDB-lite"/>
    </source>
</evidence>
<comment type="similarity">
    <text evidence="2">Belongs to the ustYa family.</text>
</comment>
<feature type="compositionally biased region" description="Basic and acidic residues" evidence="3">
    <location>
        <begin position="1"/>
        <end position="16"/>
    </location>
</feature>
<feature type="transmembrane region" description="Helical" evidence="4">
    <location>
        <begin position="56"/>
        <end position="74"/>
    </location>
</feature>
<proteinExistence type="inferred from homology"/>
<dbReference type="PANTHER" id="PTHR33365">
    <property type="entry name" value="YALI0B05434P"/>
    <property type="match status" value="1"/>
</dbReference>
<accession>A0A439D4G3</accession>
<dbReference type="InterPro" id="IPR021765">
    <property type="entry name" value="UstYa-like"/>
</dbReference>
<dbReference type="Pfam" id="PF11807">
    <property type="entry name" value="UstYa"/>
    <property type="match status" value="1"/>
</dbReference>
<evidence type="ECO:0000256" key="1">
    <source>
        <dbReference type="ARBA" id="ARBA00004685"/>
    </source>
</evidence>
<evidence type="ECO:0000256" key="4">
    <source>
        <dbReference type="SAM" id="Phobius"/>
    </source>
</evidence>
<keyword evidence="4" id="KW-1133">Transmembrane helix</keyword>